<dbReference type="GO" id="GO:0042121">
    <property type="term" value="P:alginic acid biosynthetic process"/>
    <property type="evidence" value="ECO:0007669"/>
    <property type="project" value="UniProtKB-UniPathway"/>
</dbReference>
<evidence type="ECO:0000256" key="2">
    <source>
        <dbReference type="ARBA" id="ARBA00005182"/>
    </source>
</evidence>
<reference evidence="8 9" key="1">
    <citation type="journal article" date="2013" name="J. Bacteriol.">
        <title>Roles of HynAB and Ech, the only two hydrogenases found in the model sulfate reducer Desulfovibrio gigas.</title>
        <authorList>
            <person name="Morais-Silva F.O."/>
            <person name="Santos C.I."/>
            <person name="Rodrigues R."/>
            <person name="Pereira I.A."/>
            <person name="Rodrigues-Pousada C."/>
        </authorList>
    </citation>
    <scope>NUCLEOTIDE SEQUENCE [LARGE SCALE GENOMIC DNA]</scope>
    <source>
        <strain evidence="9">ATCC 19364 / DSM 1382 / NCIMB 9332 / VKM B-1759</strain>
    </source>
</reference>
<gene>
    <name evidence="8" type="ORF">DGI_0325</name>
</gene>
<evidence type="ECO:0000259" key="7">
    <source>
        <dbReference type="Pfam" id="PF16822"/>
    </source>
</evidence>
<proteinExistence type="predicted"/>
<dbReference type="UniPathway" id="UPA00286"/>
<evidence type="ECO:0000256" key="5">
    <source>
        <dbReference type="ARBA" id="ARBA00022764"/>
    </source>
</evidence>
<reference evidence="9" key="2">
    <citation type="submission" date="2013-07" db="EMBL/GenBank/DDBJ databases">
        <authorList>
            <person name="Morais-Silva F.O."/>
            <person name="Rezende A.M."/>
            <person name="Pimentel C."/>
            <person name="Resende D.M."/>
            <person name="Santos C.I."/>
            <person name="Clemente C."/>
            <person name="de Oliveira L.M."/>
            <person name="da Silva S.M."/>
            <person name="Costa D.A."/>
            <person name="Varela-Raposo A."/>
            <person name="Horacio E.C.A."/>
            <person name="Matos M."/>
            <person name="Flores O."/>
            <person name="Ruiz J.C."/>
            <person name="Rodrigues-Pousada C."/>
        </authorList>
    </citation>
    <scope>NUCLEOTIDE SEQUENCE [LARGE SCALE GENOMIC DNA]</scope>
    <source>
        <strain evidence="9">ATCC 19364 / DSM 1382 / NCIMB 9332 / VKM B-1759</strain>
    </source>
</reference>
<dbReference type="eggNOG" id="COG0457">
    <property type="taxonomic scope" value="Bacteria"/>
</dbReference>
<keyword evidence="9" id="KW-1185">Reference proteome</keyword>
<dbReference type="KEGG" id="dgg:DGI_0325"/>
<dbReference type="AlphaFoldDB" id="T2G8M8"/>
<evidence type="ECO:0000313" key="8">
    <source>
        <dbReference type="EMBL" id="AGW12252.1"/>
    </source>
</evidence>
<protein>
    <recommendedName>
        <fullName evidence="7">AlgX/AlgJ SGNH hydrolase-like domain-containing protein</fullName>
    </recommendedName>
</protein>
<sequence>MQWALTAMFLLALLAPSIMQFSGVELHRSDFELRLKAELPAFPQTMRDLSRLPKQFDRWYSDHFGLRATMIRAYVLAKYHLLGAIQVNKVVFGRDGWLFFTDADPTIDPIASYRGTTLLTQAELAEITVNLNAWDEWCRARGIVFALLIAPNKSMIFPEKLPPGLGPVPRPNRLAIFMEHMRQHATPLVVDPTPRLLAHKQERIYYKTDSHWTSLGAMYATQLLQEQMAPRLTAAGKDGIWAPLQLSDYTVTEIPRNGGDLAHMVILADDVQDVNMQLTPLHDRNATAVAAGVQRPRVVLYGDSFSVFLPEFLAQDFDIITTPQNQSLDPAFIEKQQPSLLIMEIVERKLPKLIDRTRSIRFLPQIQAP</sequence>
<evidence type="ECO:0000256" key="4">
    <source>
        <dbReference type="ARBA" id="ARBA00022729"/>
    </source>
</evidence>
<dbReference type="EMBL" id="CP006585">
    <property type="protein sequence ID" value="AGW12252.1"/>
    <property type="molecule type" value="Genomic_DNA"/>
</dbReference>
<dbReference type="Pfam" id="PF16822">
    <property type="entry name" value="ALGX"/>
    <property type="match status" value="1"/>
</dbReference>
<keyword evidence="3" id="KW-0808">Transferase</keyword>
<dbReference type="PATRIC" id="fig|1121448.10.peg.330"/>
<evidence type="ECO:0000256" key="6">
    <source>
        <dbReference type="ARBA" id="ARBA00022841"/>
    </source>
</evidence>
<dbReference type="STRING" id="1121448.DGI_0325"/>
<evidence type="ECO:0000256" key="3">
    <source>
        <dbReference type="ARBA" id="ARBA00022679"/>
    </source>
</evidence>
<name>T2G8M8_MEGG1</name>
<organism evidence="8 9">
    <name type="scientific">Megalodesulfovibrio gigas (strain ATCC 19364 / DSM 1382 / NCIMB 9332 / VKM B-1759)</name>
    <name type="common">Desulfovibrio gigas</name>
    <dbReference type="NCBI Taxonomy" id="1121448"/>
    <lineage>
        <taxon>Bacteria</taxon>
        <taxon>Pseudomonadati</taxon>
        <taxon>Thermodesulfobacteriota</taxon>
        <taxon>Desulfovibrionia</taxon>
        <taxon>Desulfovibrionales</taxon>
        <taxon>Desulfovibrionaceae</taxon>
        <taxon>Megalodesulfovibrio</taxon>
    </lineage>
</organism>
<keyword evidence="6" id="KW-0016">Alginate biosynthesis</keyword>
<dbReference type="GO" id="GO:0016740">
    <property type="term" value="F:transferase activity"/>
    <property type="evidence" value="ECO:0007669"/>
    <property type="project" value="UniProtKB-KW"/>
</dbReference>
<feature type="domain" description="AlgX/AlgJ SGNH hydrolase-like" evidence="7">
    <location>
        <begin position="90"/>
        <end position="317"/>
    </location>
</feature>
<dbReference type="Proteomes" id="UP000016587">
    <property type="component" value="Chromosome"/>
</dbReference>
<comment type="pathway">
    <text evidence="2">Glycan biosynthesis; alginate biosynthesis.</text>
</comment>
<dbReference type="HOGENOM" id="CLU_045959_1_0_7"/>
<evidence type="ECO:0000256" key="1">
    <source>
        <dbReference type="ARBA" id="ARBA00004418"/>
    </source>
</evidence>
<dbReference type="GO" id="GO:0042597">
    <property type="term" value="C:periplasmic space"/>
    <property type="evidence" value="ECO:0007669"/>
    <property type="project" value="UniProtKB-SubCell"/>
</dbReference>
<keyword evidence="5" id="KW-0574">Periplasm</keyword>
<dbReference type="InterPro" id="IPR031811">
    <property type="entry name" value="ALGX/ALGJ_SGNH-like"/>
</dbReference>
<keyword evidence="4" id="KW-0732">Signal</keyword>
<comment type="subcellular location">
    <subcellularLocation>
        <location evidence="1">Periplasm</location>
    </subcellularLocation>
</comment>
<accession>T2G8M8</accession>
<evidence type="ECO:0000313" key="9">
    <source>
        <dbReference type="Proteomes" id="UP000016587"/>
    </source>
</evidence>